<evidence type="ECO:0000256" key="2">
    <source>
        <dbReference type="SAM" id="Phobius"/>
    </source>
</evidence>
<accession>A0A125YC97</accession>
<evidence type="ECO:0000256" key="1">
    <source>
        <dbReference type="ARBA" id="ARBA00009067"/>
    </source>
</evidence>
<evidence type="ECO:0000313" key="5">
    <source>
        <dbReference type="EMBL" id="MDR7625777.1"/>
    </source>
</evidence>
<reference evidence="6 8" key="2">
    <citation type="journal article" date="2018" name="Genome Announc.">
        <title>Draft Genome Sequence of Lactobacillus paracasei DUP 13076, Which Exhibits Potent Antipathogenic Effects against Salmonella enterica Serovars Enteritidis, Typhimurium, and Heidelberg.</title>
        <authorList>
            <person name="Muyyarikkandy M.S."/>
            <person name="Alqahtani F.H."/>
            <person name="Mandoiu I."/>
            <person name="Amalaradjou M.A."/>
        </authorList>
    </citation>
    <scope>NUCLEOTIDE SEQUENCE [LARGE SCALE GENOMIC DNA]</scope>
    <source>
        <strain evidence="6 8">DUP 13076</strain>
    </source>
</reference>
<dbReference type="GO" id="GO:0008237">
    <property type="term" value="F:metallopeptidase activity"/>
    <property type="evidence" value="ECO:0007669"/>
    <property type="project" value="UniProtKB-KW"/>
</dbReference>
<reference evidence="5" key="5">
    <citation type="submission" date="2024-03" db="EMBL/GenBank/DDBJ databases">
        <title>Lacticaseibacillus paracasei KCKM 0992.</title>
        <authorList>
            <person name="Kim T.W."/>
        </authorList>
    </citation>
    <scope>NUCLEOTIDE SEQUENCE</scope>
    <source>
        <strain evidence="5">KCKM 0992</strain>
    </source>
</reference>
<feature type="transmembrane region" description="Helical" evidence="2">
    <location>
        <begin position="119"/>
        <end position="139"/>
    </location>
</feature>
<evidence type="ECO:0000313" key="6">
    <source>
        <dbReference type="EMBL" id="PLC45876.1"/>
    </source>
</evidence>
<accession>K6RSF5</accession>
<dbReference type="GO" id="GO:0080120">
    <property type="term" value="P:CAAX-box protein maturation"/>
    <property type="evidence" value="ECO:0007669"/>
    <property type="project" value="UniProtKB-ARBA"/>
</dbReference>
<evidence type="ECO:0000313" key="10">
    <source>
        <dbReference type="Proteomes" id="UP001212327"/>
    </source>
</evidence>
<evidence type="ECO:0000313" key="11">
    <source>
        <dbReference type="Proteomes" id="UP001268544"/>
    </source>
</evidence>
<keyword evidence="2" id="KW-1133">Transmembrane helix</keyword>
<feature type="transmembrane region" description="Helical" evidence="2">
    <location>
        <begin position="35"/>
        <end position="55"/>
    </location>
</feature>
<proteinExistence type="inferred from homology"/>
<evidence type="ECO:0000259" key="3">
    <source>
        <dbReference type="Pfam" id="PF02517"/>
    </source>
</evidence>
<dbReference type="Proteomes" id="UP000237433">
    <property type="component" value="Unassembled WGS sequence"/>
</dbReference>
<keyword evidence="6" id="KW-0482">Metalloprotease</keyword>
<keyword evidence="7" id="KW-0645">Protease</keyword>
<feature type="transmembrane region" description="Helical" evidence="2">
    <location>
        <begin position="172"/>
        <end position="188"/>
    </location>
</feature>
<dbReference type="EMBL" id="JAVKVH010000001">
    <property type="protein sequence ID" value="MDR7625777.1"/>
    <property type="molecule type" value="Genomic_DNA"/>
</dbReference>
<feature type="transmembrane region" description="Helical" evidence="2">
    <location>
        <begin position="75"/>
        <end position="99"/>
    </location>
</feature>
<keyword evidence="2" id="KW-0472">Membrane</keyword>
<keyword evidence="6" id="KW-0378">Hydrolase</keyword>
<reference evidence="11" key="4">
    <citation type="submission" date="2023-07" db="EMBL/GenBank/DDBJ databases">
        <title>Lacticaseibacillus paracasei KCKM 0992.</title>
        <authorList>
            <person name="Kim T.W."/>
        </authorList>
    </citation>
    <scope>NUCLEOTIDE SEQUENCE [LARGE SCALE GENOMIC DNA]</scope>
    <source>
        <strain evidence="11">KCKM 0992</strain>
    </source>
</reference>
<feature type="domain" description="CAAX prenyl protease 2/Lysostaphin resistance protein A-like" evidence="3">
    <location>
        <begin position="120"/>
        <end position="208"/>
    </location>
</feature>
<accession>A0A1V0Q7P9</accession>
<organism evidence="5 11">
    <name type="scientific">Lacticaseibacillus paracasei</name>
    <name type="common">Lactobacillus paracasei</name>
    <dbReference type="NCBI Taxonomy" id="1597"/>
    <lineage>
        <taxon>Bacteria</taxon>
        <taxon>Bacillati</taxon>
        <taxon>Bacillota</taxon>
        <taxon>Bacilli</taxon>
        <taxon>Lactobacillales</taxon>
        <taxon>Lactobacillaceae</taxon>
        <taxon>Lacticaseibacillus</taxon>
    </lineage>
</organism>
<dbReference type="KEGG" id="lcs:LCBD_0068"/>
<dbReference type="Proteomes" id="UP001212327">
    <property type="component" value="Unassembled WGS sequence"/>
</dbReference>
<dbReference type="GO" id="GO:0006508">
    <property type="term" value="P:proteolysis"/>
    <property type="evidence" value="ECO:0007669"/>
    <property type="project" value="UniProtKB-KW"/>
</dbReference>
<comment type="similarity">
    <text evidence="1">Belongs to the UPF0177 family.</text>
</comment>
<dbReference type="InterPro" id="IPR003675">
    <property type="entry name" value="Rce1/LyrA-like_dom"/>
</dbReference>
<name>A0A1V0Q7P9_LACPA</name>
<dbReference type="OMA" id="HIYQSAN"/>
<dbReference type="EMBL" id="PKQJ01000012">
    <property type="protein sequence ID" value="PLC45876.1"/>
    <property type="molecule type" value="Genomic_DNA"/>
</dbReference>
<dbReference type="PANTHER" id="PTHR36435:SF1">
    <property type="entry name" value="CAAX AMINO TERMINAL PROTEASE FAMILY PROTEIN"/>
    <property type="match status" value="1"/>
</dbReference>
<dbReference type="PANTHER" id="PTHR36435">
    <property type="entry name" value="SLR1288 PROTEIN"/>
    <property type="match status" value="1"/>
</dbReference>
<gene>
    <name evidence="7" type="ORF">ACX51_12995</name>
    <name evidence="6" type="ORF">C0Q90_10695</name>
    <name evidence="4" type="ORF">PGA78_02540</name>
    <name evidence="5" type="ORF">RF672_14545</name>
</gene>
<comment type="caution">
    <text evidence="5">The sequence shown here is derived from an EMBL/GenBank/DDBJ whole genome shotgun (WGS) entry which is preliminary data.</text>
</comment>
<dbReference type="Pfam" id="PF02517">
    <property type="entry name" value="Rce1-like"/>
    <property type="match status" value="1"/>
</dbReference>
<keyword evidence="2" id="KW-0812">Transmembrane</keyword>
<dbReference type="Proteomes" id="UP000234512">
    <property type="component" value="Unassembled WGS sequence"/>
</dbReference>
<dbReference type="EMBL" id="LGIY01000027">
    <property type="protein sequence ID" value="POE40106.1"/>
    <property type="molecule type" value="Genomic_DNA"/>
</dbReference>
<protein>
    <submittedName>
        <fullName evidence="6 7">Protease</fullName>
    </submittedName>
    <submittedName>
        <fullName evidence="5">Type II CAAX endopeptidase family protein</fullName>
    </submittedName>
</protein>
<dbReference type="AlphaFoldDB" id="A0A1V0Q7P9"/>
<feature type="transmembrane region" description="Helical" evidence="2">
    <location>
        <begin position="146"/>
        <end position="166"/>
    </location>
</feature>
<reference evidence="7 9" key="1">
    <citation type="journal article" date="2015" name="J. Am. Soc. Brew. Chem.">
        <title>Dissolved carbon dioxide selects for lactic acid bacteria able to grow in and spoil packaged beer.</title>
        <authorList>
            <person name="Bergsveinson J."/>
            <person name="Redekop A."/>
            <person name="Zoerb S."/>
            <person name="Ziola B."/>
        </authorList>
    </citation>
    <scope>NUCLEOTIDE SEQUENCE [LARGE SCALE GENOMIC DNA]</scope>
    <source>
        <strain evidence="7 9">CCC B1205</strain>
    </source>
</reference>
<reference evidence="4 10" key="3">
    <citation type="submission" date="2023-01" db="EMBL/GenBank/DDBJ databases">
        <title>Complete genome sequence of Lacticaseibacillus paracasei SRCM217440 isolated from Makgeolli.</title>
        <authorList>
            <person name="Yang H.-G."/>
            <person name="Jeong S.-J."/>
            <person name="Ha G.-S."/>
            <person name="Yang H.-J."/>
            <person name="Jeong D.-Y."/>
        </authorList>
    </citation>
    <scope>NUCLEOTIDE SEQUENCE [LARGE SCALE GENOMIC DNA]</scope>
    <source>
        <strain evidence="4 10">SRCM217440</strain>
    </source>
</reference>
<dbReference type="RefSeq" id="WP_003577283.1">
    <property type="nucleotide sequence ID" value="NC_010999.1"/>
</dbReference>
<feature type="transmembrane region" description="Helical" evidence="2">
    <location>
        <begin position="195"/>
        <end position="215"/>
    </location>
</feature>
<dbReference type="EMBL" id="JAQLSF010000001">
    <property type="protein sequence ID" value="MDB1563661.1"/>
    <property type="molecule type" value="Genomic_DNA"/>
</dbReference>
<dbReference type="InterPro" id="IPR052710">
    <property type="entry name" value="CAAX_protease"/>
</dbReference>
<evidence type="ECO:0000313" key="4">
    <source>
        <dbReference type="EMBL" id="MDB1563661.1"/>
    </source>
</evidence>
<evidence type="ECO:0000313" key="7">
    <source>
        <dbReference type="EMBL" id="POE40106.1"/>
    </source>
</evidence>
<sequence>MNKLKQLVIGIILFIPFLFLASGVSLVDCFFEGVLLNWLFIVIAASISIPSLLFIDRHIKPSSTQQLNQPLKARYFYIAVIWTIFIVVLTITLNNLPFLPAPTDNVLQSSTAKVLTGPSRWPMIISLCFLTPICEELGFRGVIQDYLASIFGYWPSVLITSLIFVFLHGLEIVASLCLLLAAIGFSLLNRASGTIKTSIVSHMTYNIIVTILVMLRL</sequence>
<dbReference type="Proteomes" id="UP001268544">
    <property type="component" value="Unassembled WGS sequence"/>
</dbReference>
<evidence type="ECO:0000313" key="9">
    <source>
        <dbReference type="Proteomes" id="UP000237433"/>
    </source>
</evidence>
<evidence type="ECO:0000313" key="8">
    <source>
        <dbReference type="Proteomes" id="UP000234512"/>
    </source>
</evidence>
<dbReference type="GO" id="GO:0004175">
    <property type="term" value="F:endopeptidase activity"/>
    <property type="evidence" value="ECO:0007669"/>
    <property type="project" value="UniProtKB-ARBA"/>
</dbReference>